<feature type="non-terminal residue" evidence="12">
    <location>
        <position position="620"/>
    </location>
</feature>
<comment type="similarity">
    <text evidence="2">Belongs to the glutamate-gated ion channel (TC 1.A.10.1) family.</text>
</comment>
<evidence type="ECO:0000256" key="10">
    <source>
        <dbReference type="SAM" id="SignalP"/>
    </source>
</evidence>
<keyword evidence="3" id="KW-1003">Cell membrane</keyword>
<evidence type="ECO:0000313" key="12">
    <source>
        <dbReference type="EMBL" id="GFG34266.1"/>
    </source>
</evidence>
<proteinExistence type="inferred from homology"/>
<feature type="signal peptide" evidence="10">
    <location>
        <begin position="1"/>
        <end position="24"/>
    </location>
</feature>
<dbReference type="OrthoDB" id="8195814at2759"/>
<keyword evidence="6 9" id="KW-0472">Membrane</keyword>
<keyword evidence="13" id="KW-1185">Reference proteome</keyword>
<evidence type="ECO:0000256" key="8">
    <source>
        <dbReference type="ARBA" id="ARBA00023180"/>
    </source>
</evidence>
<dbReference type="GO" id="GO:0015276">
    <property type="term" value="F:ligand-gated monoatomic ion channel activity"/>
    <property type="evidence" value="ECO:0007669"/>
    <property type="project" value="InterPro"/>
</dbReference>
<reference evidence="13" key="1">
    <citation type="submission" date="2020-01" db="EMBL/GenBank/DDBJ databases">
        <title>Draft genome sequence of the Termite Coptotermes fromosanus.</title>
        <authorList>
            <person name="Itakura S."/>
            <person name="Yosikawa Y."/>
            <person name="Umezawa K."/>
        </authorList>
    </citation>
    <scope>NUCLEOTIDE SEQUENCE [LARGE SCALE GENOMIC DNA]</scope>
</reference>
<dbReference type="InterPro" id="IPR052192">
    <property type="entry name" value="Insect_Ionotropic_Sensory_Rcpt"/>
</dbReference>
<dbReference type="Pfam" id="PF00060">
    <property type="entry name" value="Lig_chan"/>
    <property type="match status" value="1"/>
</dbReference>
<dbReference type="AlphaFoldDB" id="A0A6L2PPE6"/>
<keyword evidence="7" id="KW-0675">Receptor</keyword>
<keyword evidence="8" id="KW-0325">Glycoprotein</keyword>
<dbReference type="InterPro" id="IPR001320">
    <property type="entry name" value="Iontro_rcpt_C"/>
</dbReference>
<dbReference type="PANTHER" id="PTHR42643">
    <property type="entry name" value="IONOTROPIC RECEPTOR 20A-RELATED"/>
    <property type="match status" value="1"/>
</dbReference>
<evidence type="ECO:0000256" key="2">
    <source>
        <dbReference type="ARBA" id="ARBA00008685"/>
    </source>
</evidence>
<feature type="transmembrane region" description="Helical" evidence="9">
    <location>
        <begin position="598"/>
        <end position="619"/>
    </location>
</feature>
<dbReference type="GO" id="GO:0005886">
    <property type="term" value="C:plasma membrane"/>
    <property type="evidence" value="ECO:0007669"/>
    <property type="project" value="UniProtKB-SubCell"/>
</dbReference>
<evidence type="ECO:0000256" key="5">
    <source>
        <dbReference type="ARBA" id="ARBA00022989"/>
    </source>
</evidence>
<keyword evidence="5 9" id="KW-1133">Transmembrane helix</keyword>
<evidence type="ECO:0000256" key="3">
    <source>
        <dbReference type="ARBA" id="ARBA00022475"/>
    </source>
</evidence>
<name>A0A6L2PPE6_COPFO</name>
<sequence>MPILLRVTWTVTVLLTINFSICASEHLSYEDLAQRLLVSNDGTVHILSQLLSRFFDVNHRLLTVTARGESLPDEVIREAHSRHISCPLTIIRGDKLKEINRRMSATSHHSGDMFLLFVDTFEQVQTLLGNVKSLPLWNPRGRFIVVIAHPLLNDKEDLIENIFQRMWSEKILEVVVVFRFFSSGHCNEDTNKCSLLTSDIQAAAYDPFRHSKGVSYITGVWPKIKDVKSLFPSLSDVNGYPLRVAMFADPLSAEPVLGSDGKIRRFGDYDGHTVHSLAKYMNAEIVFVPQNDHTLFGTRNENGTLTGTCGDVAYGRADIASNSQLIKDDLTELEYTYPHDAINLCFLVPKSKRVPQFRNLFLPFPHHKQTRKFAINEAFFDIFRSFITGTVNGFPTSVLGRLFIVTWLLLAVIITNAFQGSLTSYLAVPKYLPEINTLESLDKSGLGILVSPGVESYLTLDEDDKIIANLWRKFIKHDRNFSVVADRIARKQDVAGMFKDSTASFYLRNKRYMKDGQPMLHSVRQNILSVYSVYAVPRHSPFLPRFDVIIGRVLEAGLQQKWIGDAVHRAALDDEISPVSHPHAAEPAPLSLIHLQTAFYILLIGFLCSTLVFIIQHTVQ</sequence>
<dbReference type="EMBL" id="BLKM01000471">
    <property type="protein sequence ID" value="GFG34266.1"/>
    <property type="molecule type" value="Genomic_DNA"/>
</dbReference>
<comment type="caution">
    <text evidence="12">The sequence shown here is derived from an EMBL/GenBank/DDBJ whole genome shotgun (WGS) entry which is preliminary data.</text>
</comment>
<dbReference type="Proteomes" id="UP000502823">
    <property type="component" value="Unassembled WGS sequence"/>
</dbReference>
<evidence type="ECO:0000256" key="4">
    <source>
        <dbReference type="ARBA" id="ARBA00022692"/>
    </source>
</evidence>
<protein>
    <recommendedName>
        <fullName evidence="11">Ionotropic glutamate receptor C-terminal domain-containing protein</fullName>
    </recommendedName>
</protein>
<keyword evidence="4 9" id="KW-0812">Transmembrane</keyword>
<dbReference type="FunCoup" id="A0A6L2PPE6">
    <property type="interactions" value="1"/>
</dbReference>
<evidence type="ECO:0000256" key="9">
    <source>
        <dbReference type="SAM" id="Phobius"/>
    </source>
</evidence>
<evidence type="ECO:0000313" key="13">
    <source>
        <dbReference type="Proteomes" id="UP000502823"/>
    </source>
</evidence>
<accession>A0A6L2PPE6</accession>
<evidence type="ECO:0000256" key="1">
    <source>
        <dbReference type="ARBA" id="ARBA00004651"/>
    </source>
</evidence>
<dbReference type="InParanoid" id="A0A6L2PPE6"/>
<comment type="subcellular location">
    <subcellularLocation>
        <location evidence="1">Cell membrane</location>
        <topology evidence="1">Multi-pass membrane protein</topology>
    </subcellularLocation>
</comment>
<dbReference type="PANTHER" id="PTHR42643:SF38">
    <property type="entry name" value="IONOTROPIC RECEPTOR 100A"/>
    <property type="match status" value="1"/>
</dbReference>
<dbReference type="SUPFAM" id="SSF53850">
    <property type="entry name" value="Periplasmic binding protein-like II"/>
    <property type="match status" value="1"/>
</dbReference>
<organism evidence="12 13">
    <name type="scientific">Coptotermes formosanus</name>
    <name type="common">Formosan subterranean termite</name>
    <dbReference type="NCBI Taxonomy" id="36987"/>
    <lineage>
        <taxon>Eukaryota</taxon>
        <taxon>Metazoa</taxon>
        <taxon>Ecdysozoa</taxon>
        <taxon>Arthropoda</taxon>
        <taxon>Hexapoda</taxon>
        <taxon>Insecta</taxon>
        <taxon>Pterygota</taxon>
        <taxon>Neoptera</taxon>
        <taxon>Polyneoptera</taxon>
        <taxon>Dictyoptera</taxon>
        <taxon>Blattodea</taxon>
        <taxon>Blattoidea</taxon>
        <taxon>Termitoidae</taxon>
        <taxon>Rhinotermitidae</taxon>
        <taxon>Coptotermes</taxon>
    </lineage>
</organism>
<evidence type="ECO:0000256" key="6">
    <source>
        <dbReference type="ARBA" id="ARBA00023136"/>
    </source>
</evidence>
<evidence type="ECO:0000259" key="11">
    <source>
        <dbReference type="Pfam" id="PF00060"/>
    </source>
</evidence>
<evidence type="ECO:0000256" key="7">
    <source>
        <dbReference type="ARBA" id="ARBA00023170"/>
    </source>
</evidence>
<feature type="domain" description="Ionotropic glutamate receptor C-terminal" evidence="11">
    <location>
        <begin position="367"/>
        <end position="606"/>
    </location>
</feature>
<gene>
    <name evidence="12" type="ORF">Cfor_02271</name>
</gene>
<dbReference type="Gene3D" id="1.10.287.70">
    <property type="match status" value="1"/>
</dbReference>
<dbReference type="GO" id="GO:0050906">
    <property type="term" value="P:detection of stimulus involved in sensory perception"/>
    <property type="evidence" value="ECO:0007669"/>
    <property type="project" value="UniProtKB-ARBA"/>
</dbReference>
<feature type="chain" id="PRO_5026794472" description="Ionotropic glutamate receptor C-terminal domain-containing protein" evidence="10">
    <location>
        <begin position="25"/>
        <end position="620"/>
    </location>
</feature>
<keyword evidence="10" id="KW-0732">Signal</keyword>